<dbReference type="EMBL" id="KX084471">
    <property type="protein sequence ID" value="ARO76426.1"/>
    <property type="molecule type" value="mRNA"/>
</dbReference>
<feature type="transmembrane region" description="Helical" evidence="9">
    <location>
        <begin position="142"/>
        <end position="162"/>
    </location>
</feature>
<keyword evidence="6 9" id="KW-0472">Membrane</keyword>
<dbReference type="GO" id="GO:0005886">
    <property type="term" value="C:plasma membrane"/>
    <property type="evidence" value="ECO:0007669"/>
    <property type="project" value="UniProtKB-SubCell"/>
</dbReference>
<name>A0A1Y9TJR5_CONPF</name>
<comment type="subcellular location">
    <subcellularLocation>
        <location evidence="9">Cell membrane</location>
        <topology evidence="9">Multi-pass membrane protein</topology>
    </subcellularLocation>
    <subcellularLocation>
        <location evidence="1">Membrane</location>
        <topology evidence="1">Multi-pass membrane protein</topology>
    </subcellularLocation>
</comment>
<comment type="similarity">
    <text evidence="9">Belongs to the insect chemoreceptor superfamily. Heteromeric odorant receptor channel (TC 1.A.69) family.</text>
</comment>
<gene>
    <name evidence="10" type="primary">OR20</name>
</gene>
<evidence type="ECO:0000256" key="9">
    <source>
        <dbReference type="RuleBase" id="RU351113"/>
    </source>
</evidence>
<dbReference type="SMR" id="A0A1Y9TJR5"/>
<dbReference type="PANTHER" id="PTHR21137:SF40">
    <property type="entry name" value="ODORANT RECEPTOR 56A"/>
    <property type="match status" value="1"/>
</dbReference>
<keyword evidence="3 9" id="KW-0812">Transmembrane</keyword>
<feature type="transmembrane region" description="Helical" evidence="9">
    <location>
        <begin position="191"/>
        <end position="223"/>
    </location>
</feature>
<feature type="transmembrane region" description="Helical" evidence="9">
    <location>
        <begin position="303"/>
        <end position="322"/>
    </location>
</feature>
<protein>
    <recommendedName>
        <fullName evidence="9">Odorant receptor</fullName>
    </recommendedName>
</protein>
<keyword evidence="4 9" id="KW-0552">Olfaction</keyword>
<evidence type="ECO:0000256" key="5">
    <source>
        <dbReference type="ARBA" id="ARBA00022989"/>
    </source>
</evidence>
<organism evidence="10">
    <name type="scientific">Conogethes punctiferalis</name>
    <name type="common">Durian fruit borer</name>
    <name type="synonym">Astura punctiferalis</name>
    <dbReference type="NCBI Taxonomy" id="1133088"/>
    <lineage>
        <taxon>Eukaryota</taxon>
        <taxon>Metazoa</taxon>
        <taxon>Ecdysozoa</taxon>
        <taxon>Arthropoda</taxon>
        <taxon>Hexapoda</taxon>
        <taxon>Insecta</taxon>
        <taxon>Pterygota</taxon>
        <taxon>Neoptera</taxon>
        <taxon>Endopterygota</taxon>
        <taxon>Lepidoptera</taxon>
        <taxon>Glossata</taxon>
        <taxon>Ditrysia</taxon>
        <taxon>Pyraloidea</taxon>
        <taxon>Crambidae</taxon>
        <taxon>Spilomelinae</taxon>
        <taxon>Conogethes</taxon>
    </lineage>
</organism>
<sequence length="399" mass="46097">MVLRFRNLTKCHFSISKLLNLIEDKRYPCLGPHIWMLNLGCLWNSKTNKFKKFTLYFAVCFFISQYVKCVIKHKPSDLKLILRHASFHLGIVKACFFLKNYKKWENLIDYISTIERNQIADGNIDKMEIITEYIKRDRRITYFFWALGFIAILGIFTEPYLLNEKAINGTAGVYVNVIDGYIPYGGEPPGYYISMFIQTVLGFIVSAVVLGWDTLVCAIMICLCGQLRIMRWNCANMIDVNDTEKSRSNIAECHRKHVTLVMYQRLFNSLISPPMFIYLIVVSIYLGISIMEIVKLANDLNTLISSFVYLCASLTQLLLFYWHSNDVDLQSTMVSYGVFESDWVGMDVRCQREVMLLGYTTRTRLVFYAGPFNEMTLATFIGILRLTYSLFTLLSSTSG</sequence>
<keyword evidence="2 9" id="KW-0716">Sensory transduction</keyword>
<evidence type="ECO:0000256" key="6">
    <source>
        <dbReference type="ARBA" id="ARBA00023136"/>
    </source>
</evidence>
<dbReference type="GO" id="GO:0004984">
    <property type="term" value="F:olfactory receptor activity"/>
    <property type="evidence" value="ECO:0007669"/>
    <property type="project" value="InterPro"/>
</dbReference>
<keyword evidence="5 9" id="KW-1133">Transmembrane helix</keyword>
<keyword evidence="7 9" id="KW-0675">Receptor</keyword>
<dbReference type="PANTHER" id="PTHR21137">
    <property type="entry name" value="ODORANT RECEPTOR"/>
    <property type="match status" value="1"/>
</dbReference>
<feature type="transmembrane region" description="Helical" evidence="9">
    <location>
        <begin position="275"/>
        <end position="297"/>
    </location>
</feature>
<evidence type="ECO:0000256" key="8">
    <source>
        <dbReference type="ARBA" id="ARBA00023224"/>
    </source>
</evidence>
<evidence type="ECO:0000256" key="4">
    <source>
        <dbReference type="ARBA" id="ARBA00022725"/>
    </source>
</evidence>
<accession>A0A1Y9TJR5</accession>
<reference evidence="10" key="1">
    <citation type="submission" date="2016-04" db="EMBL/GenBank/DDBJ databases">
        <title>Deep sequencing-based transcriptome analysis of the yellow peach moth Conogethes punctiferalis (Guenee) antennae.</title>
        <authorList>
            <person name="Ge X."/>
            <person name="Zhang T."/>
            <person name="Wang Z."/>
            <person name="He K."/>
            <person name="Bai S."/>
        </authorList>
    </citation>
    <scope>NUCLEOTIDE SEQUENCE</scope>
</reference>
<proteinExistence type="evidence at transcript level"/>
<evidence type="ECO:0000256" key="3">
    <source>
        <dbReference type="ARBA" id="ARBA00022692"/>
    </source>
</evidence>
<evidence type="ECO:0000256" key="7">
    <source>
        <dbReference type="ARBA" id="ARBA00023170"/>
    </source>
</evidence>
<dbReference type="Pfam" id="PF02949">
    <property type="entry name" value="7tm_6"/>
    <property type="match status" value="1"/>
</dbReference>
<feature type="transmembrane region" description="Helical" evidence="9">
    <location>
        <begin position="365"/>
        <end position="388"/>
    </location>
</feature>
<comment type="caution">
    <text evidence="9">Lacks conserved residue(s) required for the propagation of feature annotation.</text>
</comment>
<dbReference type="GO" id="GO:0005549">
    <property type="term" value="F:odorant binding"/>
    <property type="evidence" value="ECO:0007669"/>
    <property type="project" value="InterPro"/>
</dbReference>
<evidence type="ECO:0000256" key="1">
    <source>
        <dbReference type="ARBA" id="ARBA00004141"/>
    </source>
</evidence>
<keyword evidence="8 9" id="KW-0807">Transducer</keyword>
<evidence type="ECO:0000313" key="10">
    <source>
        <dbReference type="EMBL" id="ARO76426.1"/>
    </source>
</evidence>
<dbReference type="InterPro" id="IPR004117">
    <property type="entry name" value="7tm6_olfct_rcpt"/>
</dbReference>
<dbReference type="AlphaFoldDB" id="A0A1Y9TJR5"/>
<evidence type="ECO:0000256" key="2">
    <source>
        <dbReference type="ARBA" id="ARBA00022606"/>
    </source>
</evidence>
<dbReference type="GO" id="GO:0007165">
    <property type="term" value="P:signal transduction"/>
    <property type="evidence" value="ECO:0007669"/>
    <property type="project" value="UniProtKB-KW"/>
</dbReference>